<keyword evidence="7" id="KW-1185">Reference proteome</keyword>
<dbReference type="InterPro" id="IPR017941">
    <property type="entry name" value="Rieske_2Fe-2S"/>
</dbReference>
<evidence type="ECO:0000256" key="1">
    <source>
        <dbReference type="ARBA" id="ARBA00022714"/>
    </source>
</evidence>
<accession>D0LZL2</accession>
<proteinExistence type="predicted"/>
<feature type="domain" description="Rieske" evidence="5">
    <location>
        <begin position="5"/>
        <end position="101"/>
    </location>
</feature>
<protein>
    <submittedName>
        <fullName evidence="6">Rieske (2Fe-2S) iron-sulphur domain protein</fullName>
    </submittedName>
</protein>
<dbReference type="InterPro" id="IPR036922">
    <property type="entry name" value="Rieske_2Fe-2S_sf"/>
</dbReference>
<evidence type="ECO:0000256" key="2">
    <source>
        <dbReference type="ARBA" id="ARBA00022723"/>
    </source>
</evidence>
<name>D0LZL2_HALO1</name>
<dbReference type="GO" id="GO:0046872">
    <property type="term" value="F:metal ion binding"/>
    <property type="evidence" value="ECO:0007669"/>
    <property type="project" value="UniProtKB-KW"/>
</dbReference>
<dbReference type="KEGG" id="hoh:Hoch_5508"/>
<keyword evidence="4" id="KW-0411">Iron-sulfur</keyword>
<evidence type="ECO:0000259" key="5">
    <source>
        <dbReference type="PROSITE" id="PS51296"/>
    </source>
</evidence>
<dbReference type="EMBL" id="CP001804">
    <property type="protein sequence ID" value="ACY17991.1"/>
    <property type="molecule type" value="Genomic_DNA"/>
</dbReference>
<sequence>MAFRVRVCSLDEVAPGESRGFQVPGVTLPIMVTNLDGEYLANASMCPHEDVSLLGCKRRGATVFCRGHGYRFDLRSGACSHDAKLTLRRYRSTVIDGALYVDLV</sequence>
<dbReference type="GO" id="GO:0051537">
    <property type="term" value="F:2 iron, 2 sulfur cluster binding"/>
    <property type="evidence" value="ECO:0007669"/>
    <property type="project" value="UniProtKB-KW"/>
</dbReference>
<evidence type="ECO:0000313" key="7">
    <source>
        <dbReference type="Proteomes" id="UP000001880"/>
    </source>
</evidence>
<dbReference type="PROSITE" id="PS51296">
    <property type="entry name" value="RIESKE"/>
    <property type="match status" value="1"/>
</dbReference>
<dbReference type="Pfam" id="PF00355">
    <property type="entry name" value="Rieske"/>
    <property type="match status" value="1"/>
</dbReference>
<evidence type="ECO:0000256" key="3">
    <source>
        <dbReference type="ARBA" id="ARBA00023004"/>
    </source>
</evidence>
<dbReference type="Gene3D" id="2.102.10.10">
    <property type="entry name" value="Rieske [2Fe-2S] iron-sulphur domain"/>
    <property type="match status" value="1"/>
</dbReference>
<keyword evidence="3" id="KW-0408">Iron</keyword>
<gene>
    <name evidence="6" type="ordered locus">Hoch_5508</name>
</gene>
<dbReference type="eggNOG" id="COG2146">
    <property type="taxonomic scope" value="Bacteria"/>
</dbReference>
<evidence type="ECO:0000313" key="6">
    <source>
        <dbReference type="EMBL" id="ACY17991.1"/>
    </source>
</evidence>
<dbReference type="RefSeq" id="WP_012830583.1">
    <property type="nucleotide sequence ID" value="NC_013440.1"/>
</dbReference>
<dbReference type="AlphaFoldDB" id="D0LZL2"/>
<keyword evidence="1" id="KW-0001">2Fe-2S</keyword>
<dbReference type="STRING" id="502025.Hoch_5508"/>
<dbReference type="SUPFAM" id="SSF50022">
    <property type="entry name" value="ISP domain"/>
    <property type="match status" value="1"/>
</dbReference>
<dbReference type="Proteomes" id="UP000001880">
    <property type="component" value="Chromosome"/>
</dbReference>
<organism evidence="6 7">
    <name type="scientific">Haliangium ochraceum (strain DSM 14365 / JCM 11303 / SMP-2)</name>
    <dbReference type="NCBI Taxonomy" id="502025"/>
    <lineage>
        <taxon>Bacteria</taxon>
        <taxon>Pseudomonadati</taxon>
        <taxon>Myxococcota</taxon>
        <taxon>Polyangia</taxon>
        <taxon>Haliangiales</taxon>
        <taxon>Kofleriaceae</taxon>
        <taxon>Haliangium</taxon>
    </lineage>
</organism>
<dbReference type="HOGENOM" id="CLU_055690_5_0_7"/>
<evidence type="ECO:0000256" key="4">
    <source>
        <dbReference type="ARBA" id="ARBA00023014"/>
    </source>
</evidence>
<keyword evidence="2" id="KW-0479">Metal-binding</keyword>
<reference evidence="6 7" key="1">
    <citation type="journal article" date="2010" name="Stand. Genomic Sci.">
        <title>Complete genome sequence of Haliangium ochraceum type strain (SMP-2).</title>
        <authorList>
            <consortium name="US DOE Joint Genome Institute (JGI-PGF)"/>
            <person name="Ivanova N."/>
            <person name="Daum C."/>
            <person name="Lang E."/>
            <person name="Abt B."/>
            <person name="Kopitz M."/>
            <person name="Saunders E."/>
            <person name="Lapidus A."/>
            <person name="Lucas S."/>
            <person name="Glavina Del Rio T."/>
            <person name="Nolan M."/>
            <person name="Tice H."/>
            <person name="Copeland A."/>
            <person name="Cheng J.F."/>
            <person name="Chen F."/>
            <person name="Bruce D."/>
            <person name="Goodwin L."/>
            <person name="Pitluck S."/>
            <person name="Mavromatis K."/>
            <person name="Pati A."/>
            <person name="Mikhailova N."/>
            <person name="Chen A."/>
            <person name="Palaniappan K."/>
            <person name="Land M."/>
            <person name="Hauser L."/>
            <person name="Chang Y.J."/>
            <person name="Jeffries C.D."/>
            <person name="Detter J.C."/>
            <person name="Brettin T."/>
            <person name="Rohde M."/>
            <person name="Goker M."/>
            <person name="Bristow J."/>
            <person name="Markowitz V."/>
            <person name="Eisen J.A."/>
            <person name="Hugenholtz P."/>
            <person name="Kyrpides N.C."/>
            <person name="Klenk H.P."/>
        </authorList>
    </citation>
    <scope>NUCLEOTIDE SEQUENCE [LARGE SCALE GENOMIC DNA]</scope>
    <source>
        <strain evidence="7">DSM 14365 / CIP 107738 / JCM 11303 / AJ 13395 / SMP-2</strain>
    </source>
</reference>